<sequence>MAAPPKTVEEEFFPPRSQPTKEQIDKNMSTVLALQATARSQHAKRPFAAILVAPDHTTVLLSHQSVSHVDHAEASLARLSSHHYAQAYLWQCTLYSTWEPCAMCAATCYWANIGRIVFGASNEALMALTGKENRENFTMKWECADIVAGGQKDVDVVGPLVEQGWADKVVKDADLYWAQVRGQVSE</sequence>
<feature type="domain" description="CMP/dCMP-type deaminase" evidence="2">
    <location>
        <begin position="22"/>
        <end position="132"/>
    </location>
</feature>
<reference evidence="3 4" key="1">
    <citation type="journal article" date="2018" name="Mycol. Prog.">
        <title>Coniella lustricola, a new species from submerged detritus.</title>
        <authorList>
            <person name="Raudabaugh D.B."/>
            <person name="Iturriaga T."/>
            <person name="Carver A."/>
            <person name="Mondo S."/>
            <person name="Pangilinan J."/>
            <person name="Lipzen A."/>
            <person name="He G."/>
            <person name="Amirebrahimi M."/>
            <person name="Grigoriev I.V."/>
            <person name="Miller A.N."/>
        </authorList>
    </citation>
    <scope>NUCLEOTIDE SEQUENCE [LARGE SCALE GENOMIC DNA]</scope>
    <source>
        <strain evidence="3 4">B22-T-1</strain>
    </source>
</reference>
<dbReference type="Proteomes" id="UP000241462">
    <property type="component" value="Unassembled WGS sequence"/>
</dbReference>
<dbReference type="STRING" id="2025994.A0A2T3ADC7"/>
<gene>
    <name evidence="3" type="ORF">BD289DRAFT_364786</name>
</gene>
<feature type="region of interest" description="Disordered" evidence="1">
    <location>
        <begin position="1"/>
        <end position="22"/>
    </location>
</feature>
<dbReference type="InterPro" id="IPR002125">
    <property type="entry name" value="CMP_dCMP_dom"/>
</dbReference>
<dbReference type="PROSITE" id="PS51747">
    <property type="entry name" value="CYT_DCMP_DEAMINASES_2"/>
    <property type="match status" value="1"/>
</dbReference>
<dbReference type="InterPro" id="IPR016193">
    <property type="entry name" value="Cytidine_deaminase-like"/>
</dbReference>
<name>A0A2T3ADC7_9PEZI</name>
<dbReference type="PANTHER" id="PTHR11079:SF161">
    <property type="entry name" value="CMP_DCMP-TYPE DEAMINASE DOMAIN-CONTAINING PROTEIN"/>
    <property type="match status" value="1"/>
</dbReference>
<dbReference type="CDD" id="cd01285">
    <property type="entry name" value="nucleoside_deaminase"/>
    <property type="match status" value="1"/>
</dbReference>
<dbReference type="PANTHER" id="PTHR11079">
    <property type="entry name" value="CYTOSINE DEAMINASE FAMILY MEMBER"/>
    <property type="match status" value="1"/>
</dbReference>
<evidence type="ECO:0000313" key="3">
    <source>
        <dbReference type="EMBL" id="PSR92285.1"/>
    </source>
</evidence>
<proteinExistence type="predicted"/>
<accession>A0A2T3ADC7</accession>
<keyword evidence="4" id="KW-1185">Reference proteome</keyword>
<protein>
    <submittedName>
        <fullName evidence="3">Cmp/dcmp deaminase, zinc-binding protein</fullName>
    </submittedName>
</protein>
<dbReference type="OrthoDB" id="408702at2759"/>
<dbReference type="GO" id="GO:0047974">
    <property type="term" value="F:guanosine deaminase activity"/>
    <property type="evidence" value="ECO:0007669"/>
    <property type="project" value="TreeGrafter"/>
</dbReference>
<dbReference type="InParanoid" id="A0A2T3ADC7"/>
<dbReference type="Gene3D" id="3.40.140.10">
    <property type="entry name" value="Cytidine Deaminase, domain 2"/>
    <property type="match status" value="1"/>
</dbReference>
<dbReference type="GO" id="GO:0006152">
    <property type="term" value="P:purine nucleoside catabolic process"/>
    <property type="evidence" value="ECO:0007669"/>
    <property type="project" value="TreeGrafter"/>
</dbReference>
<dbReference type="SUPFAM" id="SSF53927">
    <property type="entry name" value="Cytidine deaminase-like"/>
    <property type="match status" value="1"/>
</dbReference>
<organism evidence="3 4">
    <name type="scientific">Coniella lustricola</name>
    <dbReference type="NCBI Taxonomy" id="2025994"/>
    <lineage>
        <taxon>Eukaryota</taxon>
        <taxon>Fungi</taxon>
        <taxon>Dikarya</taxon>
        <taxon>Ascomycota</taxon>
        <taxon>Pezizomycotina</taxon>
        <taxon>Sordariomycetes</taxon>
        <taxon>Sordariomycetidae</taxon>
        <taxon>Diaporthales</taxon>
        <taxon>Schizoparmaceae</taxon>
        <taxon>Coniella</taxon>
    </lineage>
</organism>
<evidence type="ECO:0000256" key="1">
    <source>
        <dbReference type="SAM" id="MobiDB-lite"/>
    </source>
</evidence>
<evidence type="ECO:0000259" key="2">
    <source>
        <dbReference type="PROSITE" id="PS51747"/>
    </source>
</evidence>
<dbReference type="EMBL" id="KZ678408">
    <property type="protein sequence ID" value="PSR92285.1"/>
    <property type="molecule type" value="Genomic_DNA"/>
</dbReference>
<dbReference type="Pfam" id="PF00383">
    <property type="entry name" value="dCMP_cyt_deam_1"/>
    <property type="match status" value="1"/>
</dbReference>
<evidence type="ECO:0000313" key="4">
    <source>
        <dbReference type="Proteomes" id="UP000241462"/>
    </source>
</evidence>
<dbReference type="AlphaFoldDB" id="A0A2T3ADC7"/>